<keyword evidence="10" id="KW-1133">Transmembrane helix</keyword>
<sequence length="287" mass="30370">MEVVRFAVAVVFVLFSVSSSNAEPTPAMGGGGGGGGGGDAHSMPCIQKLMPCQPYLHSVTPPPPASCCLPMKEIVEKDATCLCSVFNNVDMLKSLNLTKENALVLPKACGAKADISLCKSSNGRNSIRLQNKRNCNQRFAVAVVFVLFSVSSSNAEPTPAMGGGAGGGDAHSMPCIQKLMPCQPYLHSVTPPPPASCCLPMKEIVEKDATCLCSVFNNVDMLKSLNLTKENALVLPKACGAKADISLCKSSNGKPLNTTPFTVGFSFMHARLCSLSLFLFFIFYLSY</sequence>
<evidence type="ECO:0000256" key="7">
    <source>
        <dbReference type="ARBA" id="ARBA00023157"/>
    </source>
</evidence>
<evidence type="ECO:0000256" key="5">
    <source>
        <dbReference type="ARBA" id="ARBA00022729"/>
    </source>
</evidence>
<dbReference type="GO" id="GO:0098552">
    <property type="term" value="C:side of membrane"/>
    <property type="evidence" value="ECO:0007669"/>
    <property type="project" value="UniProtKB-KW"/>
</dbReference>
<protein>
    <recommendedName>
        <fullName evidence="12">Bifunctional inhibitor/plant lipid transfer protein/seed storage helical domain-containing protein</fullName>
    </recommendedName>
</protein>
<feature type="signal peptide" evidence="11">
    <location>
        <begin position="1"/>
        <end position="22"/>
    </location>
</feature>
<keyword evidence="6 10" id="KW-0472">Membrane</keyword>
<evidence type="ECO:0000256" key="8">
    <source>
        <dbReference type="ARBA" id="ARBA00023180"/>
    </source>
</evidence>
<evidence type="ECO:0000256" key="2">
    <source>
        <dbReference type="ARBA" id="ARBA00009748"/>
    </source>
</evidence>
<keyword evidence="10" id="KW-0812">Transmembrane</keyword>
<accession>A0A8S9H811</accession>
<dbReference type="InterPro" id="IPR016140">
    <property type="entry name" value="Bifunc_inhib/LTP/seed_store"/>
</dbReference>
<keyword evidence="5 11" id="KW-0732">Signal</keyword>
<dbReference type="CDD" id="cd00010">
    <property type="entry name" value="AAI_LTSS"/>
    <property type="match status" value="2"/>
</dbReference>
<keyword evidence="7" id="KW-1015">Disulfide bond</keyword>
<keyword evidence="4" id="KW-0336">GPI-anchor</keyword>
<dbReference type="InterPro" id="IPR043325">
    <property type="entry name" value="LTSS"/>
</dbReference>
<dbReference type="GO" id="GO:0005886">
    <property type="term" value="C:plasma membrane"/>
    <property type="evidence" value="ECO:0007669"/>
    <property type="project" value="UniProtKB-SubCell"/>
</dbReference>
<organism evidence="13 14">
    <name type="scientific">Brassica cretica</name>
    <name type="common">Mustard</name>
    <dbReference type="NCBI Taxonomy" id="69181"/>
    <lineage>
        <taxon>Eukaryota</taxon>
        <taxon>Viridiplantae</taxon>
        <taxon>Streptophyta</taxon>
        <taxon>Embryophyta</taxon>
        <taxon>Tracheophyta</taxon>
        <taxon>Spermatophyta</taxon>
        <taxon>Magnoliopsida</taxon>
        <taxon>eudicotyledons</taxon>
        <taxon>Gunneridae</taxon>
        <taxon>Pentapetalae</taxon>
        <taxon>rosids</taxon>
        <taxon>malvids</taxon>
        <taxon>Brassicales</taxon>
        <taxon>Brassicaceae</taxon>
        <taxon>Brassiceae</taxon>
        <taxon>Brassica</taxon>
    </lineage>
</organism>
<reference evidence="13" key="1">
    <citation type="submission" date="2019-12" db="EMBL/GenBank/DDBJ databases">
        <title>Genome sequencing and annotation of Brassica cretica.</title>
        <authorList>
            <person name="Studholme D.J."/>
            <person name="Sarris P.F."/>
        </authorList>
    </citation>
    <scope>NUCLEOTIDE SEQUENCE</scope>
    <source>
        <strain evidence="13">PFS-001/15</strain>
        <tissue evidence="13">Leaf</tissue>
    </source>
</reference>
<keyword evidence="9" id="KW-0449">Lipoprotein</keyword>
<evidence type="ECO:0000256" key="9">
    <source>
        <dbReference type="ARBA" id="ARBA00023288"/>
    </source>
</evidence>
<evidence type="ECO:0000313" key="13">
    <source>
        <dbReference type="EMBL" id="KAF2554665.1"/>
    </source>
</evidence>
<dbReference type="EMBL" id="QGKW02001940">
    <property type="protein sequence ID" value="KAF2554665.1"/>
    <property type="molecule type" value="Genomic_DNA"/>
</dbReference>
<name>A0A8S9H811_BRACR</name>
<keyword evidence="8" id="KW-0325">Glycoprotein</keyword>
<evidence type="ECO:0000256" key="10">
    <source>
        <dbReference type="SAM" id="Phobius"/>
    </source>
</evidence>
<evidence type="ECO:0000256" key="6">
    <source>
        <dbReference type="ARBA" id="ARBA00023136"/>
    </source>
</evidence>
<feature type="chain" id="PRO_5035738323" description="Bifunctional inhibitor/plant lipid transfer protein/seed storage helical domain-containing protein" evidence="11">
    <location>
        <begin position="23"/>
        <end position="287"/>
    </location>
</feature>
<dbReference type="SMART" id="SM00499">
    <property type="entry name" value="AAI"/>
    <property type="match status" value="2"/>
</dbReference>
<gene>
    <name evidence="13" type="ORF">F2Q68_00013607</name>
</gene>
<dbReference type="InterPro" id="IPR036312">
    <property type="entry name" value="Bifun_inhib/LTP/seed_sf"/>
</dbReference>
<evidence type="ECO:0000256" key="11">
    <source>
        <dbReference type="SAM" id="SignalP"/>
    </source>
</evidence>
<dbReference type="AlphaFoldDB" id="A0A8S9H811"/>
<dbReference type="SUPFAM" id="SSF47699">
    <property type="entry name" value="Bifunctional inhibitor/lipid-transfer protein/seed storage 2S albumin"/>
    <property type="match status" value="2"/>
</dbReference>
<feature type="domain" description="Bifunctional inhibitor/plant lipid transfer protein/seed storage helical" evidence="12">
    <location>
        <begin position="175"/>
        <end position="248"/>
    </location>
</feature>
<comment type="subcellular location">
    <subcellularLocation>
        <location evidence="1">Cell membrane</location>
        <topology evidence="1">Lipid-anchor</topology>
        <topology evidence="1">GPI-anchor</topology>
    </subcellularLocation>
</comment>
<proteinExistence type="inferred from homology"/>
<feature type="transmembrane region" description="Helical" evidence="10">
    <location>
        <begin position="261"/>
        <end position="285"/>
    </location>
</feature>
<dbReference type="Pfam" id="PF14368">
    <property type="entry name" value="LTP_2"/>
    <property type="match status" value="2"/>
</dbReference>
<dbReference type="Gene3D" id="1.10.110.10">
    <property type="entry name" value="Plant lipid-transfer and hydrophobic proteins"/>
    <property type="match status" value="2"/>
</dbReference>
<evidence type="ECO:0000256" key="3">
    <source>
        <dbReference type="ARBA" id="ARBA00022475"/>
    </source>
</evidence>
<evidence type="ECO:0000259" key="12">
    <source>
        <dbReference type="SMART" id="SM00499"/>
    </source>
</evidence>
<comment type="similarity">
    <text evidence="2">Belongs to the plant LTP family.</text>
</comment>
<evidence type="ECO:0000313" key="14">
    <source>
        <dbReference type="Proteomes" id="UP000712281"/>
    </source>
</evidence>
<feature type="domain" description="Bifunctional inhibitor/plant lipid transfer protein/seed storage helical" evidence="12">
    <location>
        <begin position="45"/>
        <end position="118"/>
    </location>
</feature>
<keyword evidence="3" id="KW-1003">Cell membrane</keyword>
<evidence type="ECO:0000256" key="1">
    <source>
        <dbReference type="ARBA" id="ARBA00004609"/>
    </source>
</evidence>
<dbReference type="PANTHER" id="PTHR33044">
    <property type="entry name" value="BIFUNCTIONAL INHIBITOR/LIPID-TRANSFER PROTEIN/SEED STORAGE 2S ALBUMIN SUPERFAMILY PROTEIN-RELATED"/>
    <property type="match status" value="1"/>
</dbReference>
<comment type="caution">
    <text evidence="13">The sequence shown here is derived from an EMBL/GenBank/DDBJ whole genome shotgun (WGS) entry which is preliminary data.</text>
</comment>
<dbReference type="Proteomes" id="UP000712281">
    <property type="component" value="Unassembled WGS sequence"/>
</dbReference>
<evidence type="ECO:0000256" key="4">
    <source>
        <dbReference type="ARBA" id="ARBA00022622"/>
    </source>
</evidence>